<keyword evidence="2 7" id="KW-0812">Transmembrane</keyword>
<feature type="transmembrane region" description="Helical" evidence="7">
    <location>
        <begin position="146"/>
        <end position="167"/>
    </location>
</feature>
<dbReference type="NCBIfam" id="TIGR02857">
    <property type="entry name" value="CydD"/>
    <property type="match status" value="1"/>
</dbReference>
<keyword evidence="5 7" id="KW-1133">Transmembrane helix</keyword>
<evidence type="ECO:0000259" key="9">
    <source>
        <dbReference type="PROSITE" id="PS50929"/>
    </source>
</evidence>
<evidence type="ECO:0000256" key="7">
    <source>
        <dbReference type="SAM" id="Phobius"/>
    </source>
</evidence>
<dbReference type="EMBL" id="AP023326">
    <property type="protein sequence ID" value="BCI66306.1"/>
    <property type="molecule type" value="Genomic_DNA"/>
</dbReference>
<dbReference type="Pfam" id="PF00005">
    <property type="entry name" value="ABC_tran"/>
    <property type="match status" value="1"/>
</dbReference>
<dbReference type="CDD" id="cd18584">
    <property type="entry name" value="ABC_6TM_AarD_CydD"/>
    <property type="match status" value="1"/>
</dbReference>
<dbReference type="InterPro" id="IPR003439">
    <property type="entry name" value="ABC_transporter-like_ATP-bd"/>
</dbReference>
<evidence type="ECO:0000256" key="2">
    <source>
        <dbReference type="ARBA" id="ARBA00022692"/>
    </source>
</evidence>
<feature type="domain" description="ABC transporter" evidence="8">
    <location>
        <begin position="357"/>
        <end position="577"/>
    </location>
</feature>
<dbReference type="InterPro" id="IPR014216">
    <property type="entry name" value="ABC_transptr_CydD"/>
</dbReference>
<reference evidence="10 11" key="1">
    <citation type="submission" date="2020-07" db="EMBL/GenBank/DDBJ databases">
        <title>Complete Genome Sequence of an acetic acid bacterium, Acetobacter aceti JCM20276.</title>
        <authorList>
            <person name="Hirose Y."/>
            <person name="Mihara H."/>
        </authorList>
    </citation>
    <scope>NUCLEOTIDE SEQUENCE [LARGE SCALE GENOMIC DNA]</scope>
    <source>
        <strain evidence="10 11">JCM20276</strain>
    </source>
</reference>
<dbReference type="PROSITE" id="PS50893">
    <property type="entry name" value="ABC_TRANSPORTER_2"/>
    <property type="match status" value="1"/>
</dbReference>
<protein>
    <submittedName>
        <fullName evidence="10">Thiol reductant ABC exporter subunit CydD</fullName>
    </submittedName>
</protein>
<keyword evidence="6 7" id="KW-0472">Membrane</keyword>
<name>A0A6S6PHF6_ACEAC</name>
<dbReference type="InterPro" id="IPR011527">
    <property type="entry name" value="ABC1_TM_dom"/>
</dbReference>
<evidence type="ECO:0000313" key="11">
    <source>
        <dbReference type="Proteomes" id="UP000515220"/>
    </source>
</evidence>
<dbReference type="Gene3D" id="1.20.1560.10">
    <property type="entry name" value="ABC transporter type 1, transmembrane domain"/>
    <property type="match status" value="1"/>
</dbReference>
<dbReference type="GO" id="GO:0005524">
    <property type="term" value="F:ATP binding"/>
    <property type="evidence" value="ECO:0007669"/>
    <property type="project" value="UniProtKB-KW"/>
</dbReference>
<evidence type="ECO:0000313" key="10">
    <source>
        <dbReference type="EMBL" id="BCI66306.1"/>
    </source>
</evidence>
<evidence type="ECO:0000256" key="4">
    <source>
        <dbReference type="ARBA" id="ARBA00022840"/>
    </source>
</evidence>
<dbReference type="PANTHER" id="PTHR24221">
    <property type="entry name" value="ATP-BINDING CASSETTE SUB-FAMILY B"/>
    <property type="match status" value="1"/>
</dbReference>
<gene>
    <name evidence="10" type="ORF">AAJCM20276_09300</name>
</gene>
<dbReference type="InterPro" id="IPR027417">
    <property type="entry name" value="P-loop_NTPase"/>
</dbReference>
<dbReference type="GO" id="GO:0016887">
    <property type="term" value="F:ATP hydrolysis activity"/>
    <property type="evidence" value="ECO:0007669"/>
    <property type="project" value="InterPro"/>
</dbReference>
<accession>A0A6S6PHF6</accession>
<dbReference type="RefSeq" id="WP_099348900.1">
    <property type="nucleotide sequence ID" value="NZ_AP023326.1"/>
</dbReference>
<organism evidence="10 11">
    <name type="scientific">Acetobacter aceti</name>
    <dbReference type="NCBI Taxonomy" id="435"/>
    <lineage>
        <taxon>Bacteria</taxon>
        <taxon>Pseudomonadati</taxon>
        <taxon>Pseudomonadota</taxon>
        <taxon>Alphaproteobacteria</taxon>
        <taxon>Acetobacterales</taxon>
        <taxon>Acetobacteraceae</taxon>
        <taxon>Acetobacter</taxon>
        <taxon>Acetobacter subgen. Acetobacter</taxon>
    </lineage>
</organism>
<evidence type="ECO:0000256" key="3">
    <source>
        <dbReference type="ARBA" id="ARBA00022741"/>
    </source>
</evidence>
<dbReference type="GO" id="GO:0042883">
    <property type="term" value="P:cysteine transport"/>
    <property type="evidence" value="ECO:0007669"/>
    <property type="project" value="InterPro"/>
</dbReference>
<dbReference type="SUPFAM" id="SSF90123">
    <property type="entry name" value="ABC transporter transmembrane region"/>
    <property type="match status" value="1"/>
</dbReference>
<dbReference type="AlphaFoldDB" id="A0A6S6PHF6"/>
<dbReference type="PROSITE" id="PS00211">
    <property type="entry name" value="ABC_TRANSPORTER_1"/>
    <property type="match status" value="1"/>
</dbReference>
<dbReference type="GO" id="GO:0140359">
    <property type="term" value="F:ABC-type transporter activity"/>
    <property type="evidence" value="ECO:0007669"/>
    <property type="project" value="InterPro"/>
</dbReference>
<dbReference type="Pfam" id="PF00664">
    <property type="entry name" value="ABC_membrane"/>
    <property type="match status" value="1"/>
</dbReference>
<evidence type="ECO:0000256" key="1">
    <source>
        <dbReference type="ARBA" id="ARBA00004651"/>
    </source>
</evidence>
<dbReference type="SUPFAM" id="SSF52540">
    <property type="entry name" value="P-loop containing nucleoside triphosphate hydrolases"/>
    <property type="match status" value="1"/>
</dbReference>
<keyword evidence="3" id="KW-0547">Nucleotide-binding</keyword>
<feature type="transmembrane region" description="Helical" evidence="7">
    <location>
        <begin position="27"/>
        <end position="49"/>
    </location>
</feature>
<evidence type="ECO:0000256" key="6">
    <source>
        <dbReference type="ARBA" id="ARBA00023136"/>
    </source>
</evidence>
<dbReference type="InterPro" id="IPR036640">
    <property type="entry name" value="ABC1_TM_sf"/>
</dbReference>
<comment type="subcellular location">
    <subcellularLocation>
        <location evidence="1">Cell membrane</location>
        <topology evidence="1">Multi-pass membrane protein</topology>
    </subcellularLocation>
</comment>
<feature type="transmembrane region" description="Helical" evidence="7">
    <location>
        <begin position="69"/>
        <end position="89"/>
    </location>
</feature>
<sequence length="578" mass="61184">MSESKAAIKAWTKTQARLGLRAVRPSIVLGIVSSLTGAAQFWCVANILGPALTDFVTPSGHGAGTPVPVWPLPAFVFLALLRIAINFLSENASAMAGRRARSRLRNEVLGSIVGAGPAVLRHAHSGALAALAVDRIEALDGYFTRWAPASVLWVASPFVLAVLTAFVQPRAALILALCGLFVPFAQALFGIGAAVASRKQFLAMTRLQARFLDRMRGIATIVLAGRADDEAQRLGQAADDLRKRTMKILRVAFLSSASIDCAMIVALILIALIDGRHVQAAIHTTDAATFRSMVTASLFALLIVPEFFAPLRGLALAYQDRALVQGAAEDILALPAEVAATGETHQLRVAANEGVAIAFENVSFVWDEARGRALDDVSFSVAAGETVILSGPSGAGKSTVMELLLGFIKPTSGRITFNGVDMQTIAPTSLMRLISWIGQRPILFAGSLRENILFARPDATEEELAQAVHAASVDRFLDSLPDGIETMIGEGGFGLSGGQAQRIAIARAYLKNAPVLLLDEPTAYLDPVTEGDVFESLETLAQHRTVILASHSTALQVFQGQRIELSEGRIAGAGGEAG</sequence>
<feature type="transmembrane region" description="Helical" evidence="7">
    <location>
        <begin position="173"/>
        <end position="196"/>
    </location>
</feature>
<dbReference type="InterPro" id="IPR017871">
    <property type="entry name" value="ABC_transporter-like_CS"/>
</dbReference>
<dbReference type="GO" id="GO:0005886">
    <property type="term" value="C:plasma membrane"/>
    <property type="evidence" value="ECO:0007669"/>
    <property type="project" value="UniProtKB-SubCell"/>
</dbReference>
<dbReference type="Proteomes" id="UP000515220">
    <property type="component" value="Chromosome"/>
</dbReference>
<dbReference type="InterPro" id="IPR039421">
    <property type="entry name" value="Type_1_exporter"/>
</dbReference>
<feature type="domain" description="ABC transmembrane type-1" evidence="9">
    <location>
        <begin position="26"/>
        <end position="273"/>
    </location>
</feature>
<proteinExistence type="predicted"/>
<dbReference type="PANTHER" id="PTHR24221:SF590">
    <property type="entry name" value="COMPONENT LINKED WITH THE ASSEMBLY OF CYTOCHROME' TRANSPORT TRANSMEMBRANE ATP-BINDING PROTEIN ABC TRANSPORTER CYDD-RELATED"/>
    <property type="match status" value="1"/>
</dbReference>
<feature type="transmembrane region" description="Helical" evidence="7">
    <location>
        <begin position="251"/>
        <end position="273"/>
    </location>
</feature>
<feature type="transmembrane region" description="Helical" evidence="7">
    <location>
        <begin position="293"/>
        <end position="311"/>
    </location>
</feature>
<dbReference type="InterPro" id="IPR003593">
    <property type="entry name" value="AAA+_ATPase"/>
</dbReference>
<evidence type="ECO:0000259" key="8">
    <source>
        <dbReference type="PROSITE" id="PS50893"/>
    </source>
</evidence>
<evidence type="ECO:0000256" key="5">
    <source>
        <dbReference type="ARBA" id="ARBA00022989"/>
    </source>
</evidence>
<keyword evidence="4" id="KW-0067">ATP-binding</keyword>
<dbReference type="SMART" id="SM00382">
    <property type="entry name" value="AAA"/>
    <property type="match status" value="1"/>
</dbReference>
<dbReference type="Gene3D" id="3.40.50.300">
    <property type="entry name" value="P-loop containing nucleotide triphosphate hydrolases"/>
    <property type="match status" value="1"/>
</dbReference>
<dbReference type="PROSITE" id="PS50929">
    <property type="entry name" value="ABC_TM1F"/>
    <property type="match status" value="1"/>
</dbReference>